<keyword evidence="2" id="KW-1185">Reference proteome</keyword>
<reference evidence="1 2" key="1">
    <citation type="submission" date="2016-11" db="EMBL/GenBank/DDBJ databases">
        <authorList>
            <person name="Jaros S."/>
            <person name="Januszkiewicz K."/>
            <person name="Wedrychowicz H."/>
        </authorList>
    </citation>
    <scope>NUCLEOTIDE SEQUENCE [LARGE SCALE GENOMIC DNA]</scope>
    <source>
        <strain evidence="1 2">DSM 15692</strain>
    </source>
</reference>
<dbReference type="RefSeq" id="WP_073297370.1">
    <property type="nucleotide sequence ID" value="NZ_FQUF01000013.1"/>
</dbReference>
<dbReference type="EMBL" id="FQUF01000013">
    <property type="protein sequence ID" value="SHE73711.1"/>
    <property type="molecule type" value="Genomic_DNA"/>
</dbReference>
<protein>
    <submittedName>
        <fullName evidence="1">Uncharacterized protein YlaN, UPF0358 family</fullName>
    </submittedName>
</protein>
<dbReference type="InterPro" id="IPR036270">
    <property type="entry name" value="UPF0358_sf"/>
</dbReference>
<organism evidence="1 2">
    <name type="scientific">Atopostipes suicloacalis DSM 15692</name>
    <dbReference type="NCBI Taxonomy" id="1121025"/>
    <lineage>
        <taxon>Bacteria</taxon>
        <taxon>Bacillati</taxon>
        <taxon>Bacillota</taxon>
        <taxon>Bacilli</taxon>
        <taxon>Lactobacillales</taxon>
        <taxon>Carnobacteriaceae</taxon>
        <taxon>Atopostipes</taxon>
    </lineage>
</organism>
<dbReference type="Gene3D" id="1.10.287.750">
    <property type="entry name" value="SO2669-like"/>
    <property type="match status" value="1"/>
</dbReference>
<dbReference type="AlphaFoldDB" id="A0A1M4VXH1"/>
<dbReference type="SUPFAM" id="SSF140404">
    <property type="entry name" value="EF2458-like"/>
    <property type="match status" value="1"/>
</dbReference>
<dbReference type="InterPro" id="IPR009983">
    <property type="entry name" value="UPF0358"/>
</dbReference>
<dbReference type="Pfam" id="PF07408">
    <property type="entry name" value="DUF1507"/>
    <property type="match status" value="1"/>
</dbReference>
<sequence>MENETIYDSATQLLLDEAEQILQTIKNQEVACTSCPIFEEIMDTKLFGFSEKVKFAIELGVIEDDLGQLMLSNLERAMSEVYESIAEK</sequence>
<dbReference type="OrthoDB" id="2135235at2"/>
<dbReference type="Proteomes" id="UP000184128">
    <property type="component" value="Unassembled WGS sequence"/>
</dbReference>
<evidence type="ECO:0000313" key="2">
    <source>
        <dbReference type="Proteomes" id="UP000184128"/>
    </source>
</evidence>
<evidence type="ECO:0000313" key="1">
    <source>
        <dbReference type="EMBL" id="SHE73711.1"/>
    </source>
</evidence>
<name>A0A1M4VXH1_9LACT</name>
<gene>
    <name evidence="1" type="ORF">SAMN02745249_01040</name>
</gene>
<accession>A0A1M4VXH1</accession>
<dbReference type="STRING" id="1121025.SAMN02745249_01040"/>
<proteinExistence type="predicted"/>